<gene>
    <name evidence="3" type="ORF">PBT88_17145</name>
</gene>
<dbReference type="RefSeq" id="WP_270076519.1">
    <property type="nucleotide sequence ID" value="NZ_CP115174.1"/>
</dbReference>
<dbReference type="Proteomes" id="UP001210865">
    <property type="component" value="Chromosome"/>
</dbReference>
<name>A0ABY7NN08_9SPHN</name>
<feature type="chain" id="PRO_5046015666" evidence="2">
    <location>
        <begin position="22"/>
        <end position="84"/>
    </location>
</feature>
<reference evidence="3 4" key="1">
    <citation type="submission" date="2022-12" db="EMBL/GenBank/DDBJ databases">
        <title>Sphingomonas abieness sp. nov., an endophytic bacterium isolated from Abies koreana.</title>
        <authorList>
            <person name="Jiang L."/>
            <person name="Lee J."/>
        </authorList>
    </citation>
    <scope>NUCLEOTIDE SEQUENCE [LARGE SCALE GENOMIC DNA]</scope>
    <source>
        <strain evidence="4">PAMB 00755</strain>
    </source>
</reference>
<sequence>MRRLVLLAPLLIAAAPPQDNADIGKGCISNRPQPAAGNGPTSLHRLDTLPPANLILAVVRSVDGCQKPVITRYGIGGNPAALGG</sequence>
<accession>A0ABY7NN08</accession>
<protein>
    <submittedName>
        <fullName evidence="3">Uncharacterized protein</fullName>
    </submittedName>
</protein>
<evidence type="ECO:0000256" key="2">
    <source>
        <dbReference type="SAM" id="SignalP"/>
    </source>
</evidence>
<keyword evidence="4" id="KW-1185">Reference proteome</keyword>
<dbReference type="EMBL" id="CP115174">
    <property type="protein sequence ID" value="WBO21871.1"/>
    <property type="molecule type" value="Genomic_DNA"/>
</dbReference>
<organism evidence="3 4">
    <name type="scientific">Sphingomonas abietis</name>
    <dbReference type="NCBI Taxonomy" id="3012344"/>
    <lineage>
        <taxon>Bacteria</taxon>
        <taxon>Pseudomonadati</taxon>
        <taxon>Pseudomonadota</taxon>
        <taxon>Alphaproteobacteria</taxon>
        <taxon>Sphingomonadales</taxon>
        <taxon>Sphingomonadaceae</taxon>
        <taxon>Sphingomonas</taxon>
    </lineage>
</organism>
<evidence type="ECO:0000256" key="1">
    <source>
        <dbReference type="SAM" id="MobiDB-lite"/>
    </source>
</evidence>
<feature type="region of interest" description="Disordered" evidence="1">
    <location>
        <begin position="17"/>
        <end position="44"/>
    </location>
</feature>
<proteinExistence type="predicted"/>
<evidence type="ECO:0000313" key="4">
    <source>
        <dbReference type="Proteomes" id="UP001210865"/>
    </source>
</evidence>
<evidence type="ECO:0000313" key="3">
    <source>
        <dbReference type="EMBL" id="WBO21871.1"/>
    </source>
</evidence>
<feature type="signal peptide" evidence="2">
    <location>
        <begin position="1"/>
        <end position="21"/>
    </location>
</feature>
<keyword evidence="2" id="KW-0732">Signal</keyword>